<keyword evidence="2" id="KW-1185">Reference proteome</keyword>
<reference evidence="1" key="1">
    <citation type="submission" date="2021-02" db="EMBL/GenBank/DDBJ databases">
        <authorList>
            <consortium name="DOE Joint Genome Institute"/>
            <person name="Ahrendt S."/>
            <person name="Looney B.P."/>
            <person name="Miyauchi S."/>
            <person name="Morin E."/>
            <person name="Drula E."/>
            <person name="Courty P.E."/>
            <person name="Chicoki N."/>
            <person name="Fauchery L."/>
            <person name="Kohler A."/>
            <person name="Kuo A."/>
            <person name="Labutti K."/>
            <person name="Pangilinan J."/>
            <person name="Lipzen A."/>
            <person name="Riley R."/>
            <person name="Andreopoulos W."/>
            <person name="He G."/>
            <person name="Johnson J."/>
            <person name="Barry K.W."/>
            <person name="Grigoriev I.V."/>
            <person name="Nagy L."/>
            <person name="Hibbett D."/>
            <person name="Henrissat B."/>
            <person name="Matheny P.B."/>
            <person name="Labbe J."/>
            <person name="Martin F."/>
        </authorList>
    </citation>
    <scope>NUCLEOTIDE SEQUENCE</scope>
    <source>
        <strain evidence="1">EC-137</strain>
    </source>
</reference>
<reference evidence="1" key="2">
    <citation type="journal article" date="2022" name="New Phytol.">
        <title>Evolutionary transition to the ectomycorrhizal habit in the genomes of a hyperdiverse lineage of mushroom-forming fungi.</title>
        <authorList>
            <person name="Looney B."/>
            <person name="Miyauchi S."/>
            <person name="Morin E."/>
            <person name="Drula E."/>
            <person name="Courty P.E."/>
            <person name="Kohler A."/>
            <person name="Kuo A."/>
            <person name="LaButti K."/>
            <person name="Pangilinan J."/>
            <person name="Lipzen A."/>
            <person name="Riley R."/>
            <person name="Andreopoulos W."/>
            <person name="He G."/>
            <person name="Johnson J."/>
            <person name="Nolan M."/>
            <person name="Tritt A."/>
            <person name="Barry K.W."/>
            <person name="Grigoriev I.V."/>
            <person name="Nagy L.G."/>
            <person name="Hibbett D."/>
            <person name="Henrissat B."/>
            <person name="Matheny P.B."/>
            <person name="Labbe J."/>
            <person name="Martin F.M."/>
        </authorList>
    </citation>
    <scope>NUCLEOTIDE SEQUENCE</scope>
    <source>
        <strain evidence="1">EC-137</strain>
    </source>
</reference>
<organism evidence="1 2">
    <name type="scientific">Vararia minispora EC-137</name>
    <dbReference type="NCBI Taxonomy" id="1314806"/>
    <lineage>
        <taxon>Eukaryota</taxon>
        <taxon>Fungi</taxon>
        <taxon>Dikarya</taxon>
        <taxon>Basidiomycota</taxon>
        <taxon>Agaricomycotina</taxon>
        <taxon>Agaricomycetes</taxon>
        <taxon>Russulales</taxon>
        <taxon>Lachnocladiaceae</taxon>
        <taxon>Vararia</taxon>
    </lineage>
</organism>
<evidence type="ECO:0000313" key="2">
    <source>
        <dbReference type="Proteomes" id="UP000814128"/>
    </source>
</evidence>
<protein>
    <submittedName>
        <fullName evidence="1">Aspartic peptidase domain-containing protein</fullName>
    </submittedName>
</protein>
<gene>
    <name evidence="1" type="ORF">K488DRAFT_85792</name>
</gene>
<accession>A0ACB8QLA9</accession>
<dbReference type="Proteomes" id="UP000814128">
    <property type="component" value="Unassembled WGS sequence"/>
</dbReference>
<sequence length="570" mass="60425">MTTAGAVAVLGCLAYGVAGLRLEVTRRDADSNVLAGRAPGSSDELIASSSNGLQQVVKNRGFNAFYTANITLGGIELPVVIDSGSPDLWVVTHEEIPAAFLSDVQADITYGSGKVGGVIAYAPFSIGSREVKNQAFISVTDASGADQLLNNGAKGLLGLGFNMPAVGINRALATTLGPDNMLETNPVATIFSQDAILPRFFTTLFGRAEDALAGPVGGDGVLTVGEYVNGMEKVADAPKLRRFIPHGEEFEAKPRWTALLEGILVHGRQISVHSAFVDVPTTDRASALLDTGTTLSAVPSYIAEEIYGRMDGAFLAENLGGAGRKDWVLPCDAVVDVSLVFGGQQFPVHPLDLSRPKIVNVDGEEPRTVCVGTYEANDKLPEYGMDMLFGGSFLLNTYTSFSFGDIEGPFMQLLSITDPEQARVEFTTRRREELARLPLELSRAEVMQLLNLSPDDHAPGSPPKDPAPANAAPDDAAPDDTTPTTKTTSSVLDGEAPNAAPEDVLMLGGGELQAGDSPWDVHGVSSLRLGFFMLCVAVLGAATFILVRRRQGRKTQNALPTHVAGWKRDD</sequence>
<proteinExistence type="predicted"/>
<comment type="caution">
    <text evidence="1">The sequence shown here is derived from an EMBL/GenBank/DDBJ whole genome shotgun (WGS) entry which is preliminary data.</text>
</comment>
<dbReference type="EMBL" id="MU273544">
    <property type="protein sequence ID" value="KAI0032490.1"/>
    <property type="molecule type" value="Genomic_DNA"/>
</dbReference>
<evidence type="ECO:0000313" key="1">
    <source>
        <dbReference type="EMBL" id="KAI0032490.1"/>
    </source>
</evidence>
<name>A0ACB8QLA9_9AGAM</name>